<gene>
    <name evidence="2" type="ORF">FJ657_03825</name>
</gene>
<keyword evidence="1" id="KW-0472">Membrane</keyword>
<dbReference type="OrthoDB" id="5098696at2"/>
<dbReference type="EMBL" id="VHQG01000001">
    <property type="protein sequence ID" value="TPW77787.1"/>
    <property type="molecule type" value="Genomic_DNA"/>
</dbReference>
<reference evidence="2 3" key="1">
    <citation type="submission" date="2019-06" db="EMBL/GenBank/DDBJ databases">
        <authorList>
            <person name="Li F."/>
        </authorList>
    </citation>
    <scope>NUCLEOTIDE SEQUENCE [LARGE SCALE GENOMIC DNA]</scope>
    <source>
        <strain evidence="2 3">10F1D-1</strain>
    </source>
</reference>
<proteinExistence type="predicted"/>
<keyword evidence="3" id="KW-1185">Reference proteome</keyword>
<organism evidence="2 3">
    <name type="scientific">Schumannella soli</name>
    <dbReference type="NCBI Taxonomy" id="2590779"/>
    <lineage>
        <taxon>Bacteria</taxon>
        <taxon>Bacillati</taxon>
        <taxon>Actinomycetota</taxon>
        <taxon>Actinomycetes</taxon>
        <taxon>Micrococcales</taxon>
        <taxon>Microbacteriaceae</taxon>
        <taxon>Schumannella</taxon>
    </lineage>
</organism>
<evidence type="ECO:0000313" key="2">
    <source>
        <dbReference type="EMBL" id="TPW77787.1"/>
    </source>
</evidence>
<keyword evidence="1" id="KW-0812">Transmembrane</keyword>
<feature type="transmembrane region" description="Helical" evidence="1">
    <location>
        <begin position="23"/>
        <end position="45"/>
    </location>
</feature>
<comment type="caution">
    <text evidence="2">The sequence shown here is derived from an EMBL/GenBank/DDBJ whole genome shotgun (WGS) entry which is preliminary data.</text>
</comment>
<accession>A0A506Y9K9</accession>
<protein>
    <submittedName>
        <fullName evidence="2">Uncharacterized protein</fullName>
    </submittedName>
</protein>
<dbReference type="RefSeq" id="WP_141162314.1">
    <property type="nucleotide sequence ID" value="NZ_VHQG01000001.1"/>
</dbReference>
<dbReference type="AlphaFoldDB" id="A0A506Y9K9"/>
<evidence type="ECO:0000256" key="1">
    <source>
        <dbReference type="SAM" id="Phobius"/>
    </source>
</evidence>
<sequence length="317" mass="34194">MSAEPDCDRGENTMFRIRKKQHAIAGLVIVGVAVVGLAGCSAPAVKVPANVRAAVEDLSNLPPDLSIAHSIQTSECLQALGWDVGFDTTALSTTRNTLIGVVGVFPSEDSARNVGYGTTFKDTADGVFDQFEITLDAADKDRFDVDLRGTGDKVEKYAVASGQEFSKNSDGCLAQADVEVYGSVRDAMSIELFVNDVTSQASGYRDGVNGELGKLMPAYQQCMKTAGYKVEGLRAAELAASKFGKYRDIGQAPSTQEQDLAVTDYRCQTKAKIASTLEALFIEKSSGWLTKNKDRILGLRETLDKSLERSQKLIDEH</sequence>
<name>A0A506Y9K9_9MICO</name>
<keyword evidence="1" id="KW-1133">Transmembrane helix</keyword>
<dbReference type="Proteomes" id="UP000316252">
    <property type="component" value="Unassembled WGS sequence"/>
</dbReference>
<evidence type="ECO:0000313" key="3">
    <source>
        <dbReference type="Proteomes" id="UP000316252"/>
    </source>
</evidence>